<keyword evidence="4" id="KW-0964">Secreted</keyword>
<dbReference type="Gene3D" id="3.20.20.80">
    <property type="entry name" value="Glycosidases"/>
    <property type="match status" value="1"/>
</dbReference>
<comment type="catalytic activity">
    <reaction evidence="2">
        <text>Random hydrolysis of (1-&gt;4)-beta-D-mannosidic linkages in mannans, galactomannans and glucomannans.</text>
        <dbReference type="EC" id="3.2.1.78"/>
    </reaction>
</comment>
<evidence type="ECO:0000256" key="1">
    <source>
        <dbReference type="ARBA" id="ARBA00000966"/>
    </source>
</evidence>
<name>A0ABW7HLP7_9ACTN</name>
<dbReference type="InterPro" id="IPR045053">
    <property type="entry name" value="MAN-like"/>
</dbReference>
<gene>
    <name evidence="12" type="ORF">ACG5V6_00905</name>
</gene>
<dbReference type="SUPFAM" id="SSF49384">
    <property type="entry name" value="Carbohydrate-binding domain"/>
    <property type="match status" value="1"/>
</dbReference>
<dbReference type="Pfam" id="PF26410">
    <property type="entry name" value="GH5_mannosidase"/>
    <property type="match status" value="1"/>
</dbReference>
<evidence type="ECO:0000256" key="3">
    <source>
        <dbReference type="ARBA" id="ARBA00004613"/>
    </source>
</evidence>
<keyword evidence="8" id="KW-0119">Carbohydrate metabolism</keyword>
<proteinExistence type="predicted"/>
<feature type="compositionally biased region" description="Low complexity" evidence="9">
    <location>
        <begin position="432"/>
        <end position="441"/>
    </location>
</feature>
<evidence type="ECO:0000256" key="7">
    <source>
        <dbReference type="ARBA" id="ARBA00023295"/>
    </source>
</evidence>
<dbReference type="InterPro" id="IPR008965">
    <property type="entry name" value="CBM2/CBM3_carb-bd_dom_sf"/>
</dbReference>
<feature type="signal peptide" evidence="10">
    <location>
        <begin position="1"/>
        <end position="39"/>
    </location>
</feature>
<evidence type="ECO:0000256" key="9">
    <source>
        <dbReference type="SAM" id="MobiDB-lite"/>
    </source>
</evidence>
<evidence type="ECO:0000256" key="8">
    <source>
        <dbReference type="ARBA" id="ARBA00023326"/>
    </source>
</evidence>
<dbReference type="InterPro" id="IPR012291">
    <property type="entry name" value="CBM2_carb-bd_dom_sf"/>
</dbReference>
<dbReference type="PANTHER" id="PTHR31451">
    <property type="match status" value="1"/>
</dbReference>
<dbReference type="PANTHER" id="PTHR31451:SF39">
    <property type="entry name" value="MANNAN ENDO-1,4-BETA-MANNOSIDASE 1"/>
    <property type="match status" value="1"/>
</dbReference>
<dbReference type="Proteomes" id="UP001607069">
    <property type="component" value="Unassembled WGS sequence"/>
</dbReference>
<keyword evidence="6" id="KW-0378">Hydrolase</keyword>
<dbReference type="InterPro" id="IPR001547">
    <property type="entry name" value="Glyco_hydro_5"/>
</dbReference>
<keyword evidence="8" id="KW-0624">Polysaccharide degradation</keyword>
<evidence type="ECO:0000256" key="5">
    <source>
        <dbReference type="ARBA" id="ARBA00022729"/>
    </source>
</evidence>
<evidence type="ECO:0000256" key="4">
    <source>
        <dbReference type="ARBA" id="ARBA00022525"/>
    </source>
</evidence>
<reference evidence="12 13" key="1">
    <citation type="submission" date="2024-10" db="EMBL/GenBank/DDBJ databases">
        <authorList>
            <person name="Cho J.-C."/>
        </authorList>
    </citation>
    <scope>NUCLEOTIDE SEQUENCE [LARGE SCALE GENOMIC DNA]</scope>
    <source>
        <strain evidence="12 13">KCTC29696</strain>
    </source>
</reference>
<comment type="subcellular location">
    <subcellularLocation>
        <location evidence="3">Secreted</location>
    </subcellularLocation>
</comment>
<organism evidence="12 13">
    <name type="scientific">Streptomyces chitinivorans</name>
    <dbReference type="NCBI Taxonomy" id="1257027"/>
    <lineage>
        <taxon>Bacteria</taxon>
        <taxon>Bacillati</taxon>
        <taxon>Actinomycetota</taxon>
        <taxon>Actinomycetes</taxon>
        <taxon>Kitasatosporales</taxon>
        <taxon>Streptomycetaceae</taxon>
        <taxon>Streptomyces</taxon>
    </lineage>
</organism>
<dbReference type="RefSeq" id="WP_101255056.1">
    <property type="nucleotide sequence ID" value="NZ_BAABEN010000012.1"/>
</dbReference>
<dbReference type="SMART" id="SM00637">
    <property type="entry name" value="CBD_II"/>
    <property type="match status" value="1"/>
</dbReference>
<evidence type="ECO:0000259" key="11">
    <source>
        <dbReference type="PROSITE" id="PS51173"/>
    </source>
</evidence>
<accession>A0ABW7HLP7</accession>
<dbReference type="EMBL" id="JBIHMK010000002">
    <property type="protein sequence ID" value="MFH0246783.1"/>
    <property type="molecule type" value="Genomic_DNA"/>
</dbReference>
<sequence>MHGHLLPPVRRHSTLLVFLIVAALAAACLSVMRPPPASAASQDSFVTRCGIRFCLDGEEYYFAGANAYDLFTFGSGSGDTETQFMDKQRIDAHMARMRDDGVDVVRLWMFSHESWHGFEKSEGVYDEQQFALFDYVIESARAHGLRLMPVLENYWEAYGGIDTRLRWEGLSGGQPARAAFFDKNRCPGCFTSYKNYVSHALNRTNHYSGVKYKDDPTIFAWDLMNEPRYEGQSQEENVEGTTLRAWVDEMGAFVKGIDPHHLLGAGIEGHGTEYGFGGDEGNPFVHLQQSPYLDFTSAHPYPTEHWADLTLEETKSLVRAWIRDSHEKVGKPFFMGEFNVHNVDRAAWWREIYADFEAAGGDGSAFWWYQDREIDGKFGVSQGDPELEVFRAHSARMAAKSGSSPTATPTPPPSTGTPTGSPEPTPSPDPTGTPTASPTPAQRCKVGYRLSDWGATFNADVTIHNTGTAPVNNWELSFSFSGNQTITQIWNGTRVQDGRSVTVTHPAGYNTTIAPGGSVNFGFSGTSEDGTNQVPASFTLNGTACSSA</sequence>
<keyword evidence="7" id="KW-0326">Glycosidase</keyword>
<dbReference type="PROSITE" id="PS51173">
    <property type="entry name" value="CBM2"/>
    <property type="match status" value="1"/>
</dbReference>
<evidence type="ECO:0000256" key="2">
    <source>
        <dbReference type="ARBA" id="ARBA00001678"/>
    </source>
</evidence>
<feature type="region of interest" description="Disordered" evidence="9">
    <location>
        <begin position="395"/>
        <end position="442"/>
    </location>
</feature>
<dbReference type="InterPro" id="IPR017853">
    <property type="entry name" value="GH"/>
</dbReference>
<dbReference type="SUPFAM" id="SSF51445">
    <property type="entry name" value="(Trans)glycosidases"/>
    <property type="match status" value="1"/>
</dbReference>
<keyword evidence="5 10" id="KW-0732">Signal</keyword>
<protein>
    <submittedName>
        <fullName evidence="12">Cellulose binding domain-containing protein</fullName>
    </submittedName>
</protein>
<feature type="compositionally biased region" description="Pro residues" evidence="9">
    <location>
        <begin position="408"/>
        <end position="431"/>
    </location>
</feature>
<evidence type="ECO:0000313" key="12">
    <source>
        <dbReference type="EMBL" id="MFH0246783.1"/>
    </source>
</evidence>
<keyword evidence="13" id="KW-1185">Reference proteome</keyword>
<evidence type="ECO:0000256" key="10">
    <source>
        <dbReference type="SAM" id="SignalP"/>
    </source>
</evidence>
<evidence type="ECO:0000313" key="13">
    <source>
        <dbReference type="Proteomes" id="UP001607069"/>
    </source>
</evidence>
<feature type="chain" id="PRO_5046402137" evidence="10">
    <location>
        <begin position="40"/>
        <end position="548"/>
    </location>
</feature>
<evidence type="ECO:0000256" key="6">
    <source>
        <dbReference type="ARBA" id="ARBA00022801"/>
    </source>
</evidence>
<dbReference type="InterPro" id="IPR001919">
    <property type="entry name" value="CBD2"/>
</dbReference>
<comment type="catalytic activity">
    <reaction evidence="1">
        <text>Endohydrolysis of (1-&gt;4)-beta-D-glucosidic linkages in cellulose, lichenin and cereal beta-D-glucans.</text>
        <dbReference type="EC" id="3.2.1.4"/>
    </reaction>
</comment>
<comment type="caution">
    <text evidence="12">The sequence shown here is derived from an EMBL/GenBank/DDBJ whole genome shotgun (WGS) entry which is preliminary data.</text>
</comment>
<feature type="domain" description="CBM2" evidence="11">
    <location>
        <begin position="437"/>
        <end position="548"/>
    </location>
</feature>
<dbReference type="Gene3D" id="2.60.40.290">
    <property type="match status" value="1"/>
</dbReference>
<dbReference type="Pfam" id="PF00553">
    <property type="entry name" value="CBM_2"/>
    <property type="match status" value="1"/>
</dbReference>